<accession>A0A8T0FVP3</accession>
<evidence type="ECO:0000313" key="2">
    <source>
        <dbReference type="Proteomes" id="UP000807504"/>
    </source>
</evidence>
<name>A0A8T0FVP3_ARGBR</name>
<evidence type="ECO:0000313" key="1">
    <source>
        <dbReference type="EMBL" id="KAF8795177.1"/>
    </source>
</evidence>
<dbReference type="Proteomes" id="UP000807504">
    <property type="component" value="Unassembled WGS sequence"/>
</dbReference>
<gene>
    <name evidence="1" type="ORF">HNY73_003056</name>
</gene>
<protein>
    <submittedName>
        <fullName evidence="1">Uncharacterized protein</fullName>
    </submittedName>
</protein>
<keyword evidence="2" id="KW-1185">Reference proteome</keyword>
<organism evidence="1 2">
    <name type="scientific">Argiope bruennichi</name>
    <name type="common">Wasp spider</name>
    <name type="synonym">Aranea bruennichi</name>
    <dbReference type="NCBI Taxonomy" id="94029"/>
    <lineage>
        <taxon>Eukaryota</taxon>
        <taxon>Metazoa</taxon>
        <taxon>Ecdysozoa</taxon>
        <taxon>Arthropoda</taxon>
        <taxon>Chelicerata</taxon>
        <taxon>Arachnida</taxon>
        <taxon>Araneae</taxon>
        <taxon>Araneomorphae</taxon>
        <taxon>Entelegynae</taxon>
        <taxon>Araneoidea</taxon>
        <taxon>Araneidae</taxon>
        <taxon>Argiope</taxon>
    </lineage>
</organism>
<reference evidence="1" key="1">
    <citation type="journal article" date="2020" name="bioRxiv">
        <title>Chromosome-level reference genome of the European wasp spider Argiope bruennichi: a resource for studies on range expansion and evolutionary adaptation.</title>
        <authorList>
            <person name="Sheffer M.M."/>
            <person name="Hoppe A."/>
            <person name="Krehenwinkel H."/>
            <person name="Uhl G."/>
            <person name="Kuss A.W."/>
            <person name="Jensen L."/>
            <person name="Jensen C."/>
            <person name="Gillespie R.G."/>
            <person name="Hoff K.J."/>
            <person name="Prost S."/>
        </authorList>
    </citation>
    <scope>NUCLEOTIDE SEQUENCE</scope>
</reference>
<proteinExistence type="predicted"/>
<dbReference type="AlphaFoldDB" id="A0A8T0FVP3"/>
<sequence>MPVPVQTILTSISPITLDKAADVAYRILDINSTSISTISSGSESNSLPVKERKSDMDFLRDEIKAFLKELGVIRRSRSRF</sequence>
<dbReference type="EMBL" id="JABXBU010000002">
    <property type="protein sequence ID" value="KAF8795177.1"/>
    <property type="molecule type" value="Genomic_DNA"/>
</dbReference>
<reference evidence="1" key="2">
    <citation type="submission" date="2020-06" db="EMBL/GenBank/DDBJ databases">
        <authorList>
            <person name="Sheffer M."/>
        </authorList>
    </citation>
    <scope>NUCLEOTIDE SEQUENCE</scope>
</reference>
<comment type="caution">
    <text evidence="1">The sequence shown here is derived from an EMBL/GenBank/DDBJ whole genome shotgun (WGS) entry which is preliminary data.</text>
</comment>